<feature type="transmembrane region" description="Helical" evidence="11">
    <location>
        <begin position="841"/>
        <end position="861"/>
    </location>
</feature>
<accession>A0ABM1NB23</accession>
<dbReference type="Gene3D" id="3.40.720.10">
    <property type="entry name" value="Alkaline Phosphatase, subunit A"/>
    <property type="match status" value="1"/>
</dbReference>
<dbReference type="InterPro" id="IPR017850">
    <property type="entry name" value="Alkaline_phosphatase_core_sf"/>
</dbReference>
<keyword evidence="7" id="KW-0256">Endoplasmic reticulum</keyword>
<evidence type="ECO:0000313" key="13">
    <source>
        <dbReference type="RefSeq" id="XP_017784023.1"/>
    </source>
</evidence>
<dbReference type="InterPro" id="IPR037675">
    <property type="entry name" value="PIG-O_N"/>
</dbReference>
<evidence type="ECO:0000256" key="2">
    <source>
        <dbReference type="ARBA" id="ARBA00004687"/>
    </source>
</evidence>
<evidence type="ECO:0000256" key="10">
    <source>
        <dbReference type="ARBA" id="ARBA00023180"/>
    </source>
</evidence>
<comment type="subcellular location">
    <subcellularLocation>
        <location evidence="1">Endoplasmic reticulum membrane</location>
        <topology evidence="1">Multi-pass membrane protein</topology>
    </subcellularLocation>
</comment>
<keyword evidence="4" id="KW-0337">GPI-anchor biosynthesis</keyword>
<feature type="transmembrane region" description="Helical" evidence="11">
    <location>
        <begin position="547"/>
        <end position="566"/>
    </location>
</feature>
<feature type="transmembrane region" description="Helical" evidence="11">
    <location>
        <begin position="476"/>
        <end position="498"/>
    </location>
</feature>
<feature type="transmembrane region" description="Helical" evidence="11">
    <location>
        <begin position="7"/>
        <end position="31"/>
    </location>
</feature>
<organism evidence="12 13">
    <name type="scientific">Nicrophorus vespilloides</name>
    <name type="common">Boreal carrion beetle</name>
    <dbReference type="NCBI Taxonomy" id="110193"/>
    <lineage>
        <taxon>Eukaryota</taxon>
        <taxon>Metazoa</taxon>
        <taxon>Ecdysozoa</taxon>
        <taxon>Arthropoda</taxon>
        <taxon>Hexapoda</taxon>
        <taxon>Insecta</taxon>
        <taxon>Pterygota</taxon>
        <taxon>Neoptera</taxon>
        <taxon>Endopterygota</taxon>
        <taxon>Coleoptera</taxon>
        <taxon>Polyphaga</taxon>
        <taxon>Staphyliniformia</taxon>
        <taxon>Silphidae</taxon>
        <taxon>Nicrophorinae</taxon>
        <taxon>Nicrophorus</taxon>
    </lineage>
</organism>
<protein>
    <submittedName>
        <fullName evidence="13">GPI ethanolamine phosphate transferase 3</fullName>
    </submittedName>
</protein>
<name>A0ABM1NB23_NICVS</name>
<dbReference type="PANTHER" id="PTHR23071">
    <property type="entry name" value="PHOSPHATIDYLINOSITOL GLYCAN"/>
    <property type="match status" value="1"/>
</dbReference>
<evidence type="ECO:0000256" key="4">
    <source>
        <dbReference type="ARBA" id="ARBA00022502"/>
    </source>
</evidence>
<feature type="transmembrane region" description="Helical" evidence="11">
    <location>
        <begin position="994"/>
        <end position="1014"/>
    </location>
</feature>
<feature type="transmembrane region" description="Helical" evidence="11">
    <location>
        <begin position="504"/>
        <end position="526"/>
    </location>
</feature>
<keyword evidence="6 11" id="KW-0812">Transmembrane</keyword>
<feature type="transmembrane region" description="Helical" evidence="11">
    <location>
        <begin position="808"/>
        <end position="829"/>
    </location>
</feature>
<feature type="transmembrane region" description="Helical" evidence="11">
    <location>
        <begin position="903"/>
        <end position="924"/>
    </location>
</feature>
<gene>
    <name evidence="13" type="primary">LOC108567839</name>
</gene>
<sequence>MSKQWYYVLFLLWFTFTAVTQILLFTNGFLLTRVTLKLNSSCDQQLKCDSEPQCENLLNKLDDATTTCLAPRSKVVLLIIDAFRYDFALYNASLSDPLPYQNKLPIISEMINSEPQNTRLYQFIADPPTTTMQRLKGLTTGSLPTFVDAGSNFATHEIDEDNIIDQIHKHGYNAVFMGDDTWDGLYPNRFIRNFPYPSFDVWDLDTVDNGVISNLFDEIQKDDWHLIIGHFLGVDHCGHRYGPYHNEMSRKLSEMNTVIRNVINSLDKESMLFVIGDHGMTATGDHGGESDNEITSTMFVYSKQQLTDSKNLNNYTIKQVDFVPTLSTILGVPIPFSNLGATVLDVLPVVKSVIPNWHKSLFALWANAQQLTAYIKTYANNTRTFNKQDLDNVFEDFEKLKVMMQSVTDEILFAGFVKNVNDYIKNVRNMCEKVWIQFDAYSMARGLLLFSHSIIFIYLLVNGLGDEKFDQCLNKFVIGSLYGLTLVGAIASFILLYFNIVSDFYNTFYFISGLCNLGVLIFLCVQNFQEISLSLNESNKTRKWNDIVSRILLTFSALMLFSNSFILEEAKVMLFFLCSLIVTFLLEFGFLNMDKVNVKSSVKRKIVILGLAIGVLIRFSMYFWKCREEQGCKDYFASKVSNVNRIEWILAFICLVIFIVATKIWLRSCGNLNGFSSTVVLARYSPPLIILCTIGFWVVHKLPRDTRIKIIGRWSPDTMAWIVYGFTFFGILSTIIKPLCIYRLKPNQLEVDMRSDNLIPQLAKHVMSAQPKKDDVPLVFGLATVYSAAFTVVAVYLILLWCLLLGDLVMPSCIALVFVLALVLVISSVRRYEQADCVESLFEVPSSLILFWFVMSIYLFYGTAHQPTFTNIAWDAAFVGTGGTLNYKLIPAALVLINTFGSYLITGITLPLLMIAPFSTHVMLPSLFNKKKGVNLARGELVIYDYDQAFLRGAFKMSCKYIMCHALRVFSSMLSSTIHCRHLMVWNIFAPKLIFEAIAMFITLVSVVLGYLLIIRINNKVDHLIKQLNKQYS</sequence>
<keyword evidence="9 11" id="KW-0472">Membrane</keyword>
<feature type="transmembrane region" description="Helical" evidence="11">
    <location>
        <begin position="572"/>
        <end position="594"/>
    </location>
</feature>
<feature type="transmembrane region" description="Helical" evidence="11">
    <location>
        <begin position="678"/>
        <end position="699"/>
    </location>
</feature>
<feature type="transmembrane region" description="Helical" evidence="11">
    <location>
        <begin position="648"/>
        <end position="666"/>
    </location>
</feature>
<dbReference type="GeneID" id="108567839"/>
<keyword evidence="12" id="KW-1185">Reference proteome</keyword>
<feature type="transmembrane region" description="Helical" evidence="11">
    <location>
        <begin position="606"/>
        <end position="624"/>
    </location>
</feature>
<keyword evidence="5 13" id="KW-0808">Transferase</keyword>
<evidence type="ECO:0000256" key="1">
    <source>
        <dbReference type="ARBA" id="ARBA00004477"/>
    </source>
</evidence>
<proteinExistence type="inferred from homology"/>
<dbReference type="Proteomes" id="UP000695000">
    <property type="component" value="Unplaced"/>
</dbReference>
<dbReference type="CDD" id="cd16023">
    <property type="entry name" value="GPI_EPT_3"/>
    <property type="match status" value="1"/>
</dbReference>
<evidence type="ECO:0000256" key="3">
    <source>
        <dbReference type="ARBA" id="ARBA00008695"/>
    </source>
</evidence>
<evidence type="ECO:0000313" key="12">
    <source>
        <dbReference type="Proteomes" id="UP000695000"/>
    </source>
</evidence>
<dbReference type="RefSeq" id="XP_017784023.1">
    <property type="nucleotide sequence ID" value="XM_017928534.1"/>
</dbReference>
<dbReference type="SUPFAM" id="SSF53649">
    <property type="entry name" value="Alkaline phosphatase-like"/>
    <property type="match status" value="1"/>
</dbReference>
<evidence type="ECO:0000256" key="7">
    <source>
        <dbReference type="ARBA" id="ARBA00022824"/>
    </source>
</evidence>
<dbReference type="InterPro" id="IPR039524">
    <property type="entry name" value="PIGO/GPI13"/>
</dbReference>
<keyword evidence="8 11" id="KW-1133">Transmembrane helix</keyword>
<feature type="transmembrane region" description="Helical" evidence="11">
    <location>
        <begin position="778"/>
        <end position="802"/>
    </location>
</feature>
<evidence type="ECO:0000256" key="6">
    <source>
        <dbReference type="ARBA" id="ARBA00022692"/>
    </source>
</evidence>
<evidence type="ECO:0000256" key="5">
    <source>
        <dbReference type="ARBA" id="ARBA00022679"/>
    </source>
</evidence>
<feature type="transmembrane region" description="Helical" evidence="11">
    <location>
        <begin position="719"/>
        <end position="744"/>
    </location>
</feature>
<keyword evidence="10" id="KW-0325">Glycoprotein</keyword>
<dbReference type="PANTHER" id="PTHR23071:SF1">
    <property type="entry name" value="GPI ETHANOLAMINE PHOSPHATE TRANSFERASE 3"/>
    <property type="match status" value="1"/>
</dbReference>
<dbReference type="Pfam" id="PF01663">
    <property type="entry name" value="Phosphodiest"/>
    <property type="match status" value="1"/>
</dbReference>
<comment type="pathway">
    <text evidence="2">Glycolipid biosynthesis; glycosylphosphatidylinositol-anchor biosynthesis.</text>
</comment>
<feature type="transmembrane region" description="Helical" evidence="11">
    <location>
        <begin position="446"/>
        <end position="464"/>
    </location>
</feature>
<reference evidence="13" key="1">
    <citation type="submission" date="2025-08" db="UniProtKB">
        <authorList>
            <consortium name="RefSeq"/>
        </authorList>
    </citation>
    <scope>IDENTIFICATION</scope>
    <source>
        <tissue evidence="13">Whole Larva</tissue>
    </source>
</reference>
<dbReference type="GO" id="GO:0016740">
    <property type="term" value="F:transferase activity"/>
    <property type="evidence" value="ECO:0007669"/>
    <property type="project" value="UniProtKB-KW"/>
</dbReference>
<evidence type="ECO:0000256" key="11">
    <source>
        <dbReference type="SAM" id="Phobius"/>
    </source>
</evidence>
<dbReference type="InterPro" id="IPR002591">
    <property type="entry name" value="Phosphodiest/P_Trfase"/>
</dbReference>
<evidence type="ECO:0000256" key="9">
    <source>
        <dbReference type="ARBA" id="ARBA00023136"/>
    </source>
</evidence>
<comment type="similarity">
    <text evidence="3">Belongs to the PIGG/PIGN/PIGO family. PIGO subfamily.</text>
</comment>
<evidence type="ECO:0000256" key="8">
    <source>
        <dbReference type="ARBA" id="ARBA00022989"/>
    </source>
</evidence>